<evidence type="ECO:0000259" key="4">
    <source>
        <dbReference type="Pfam" id="PF00557"/>
    </source>
</evidence>
<organism evidence="7 8">
    <name type="scientific">Crassostrea virginica</name>
    <name type="common">Eastern oyster</name>
    <dbReference type="NCBI Taxonomy" id="6565"/>
    <lineage>
        <taxon>Eukaryota</taxon>
        <taxon>Metazoa</taxon>
        <taxon>Spiralia</taxon>
        <taxon>Lophotrochozoa</taxon>
        <taxon>Mollusca</taxon>
        <taxon>Bivalvia</taxon>
        <taxon>Autobranchia</taxon>
        <taxon>Pteriomorphia</taxon>
        <taxon>Ostreida</taxon>
        <taxon>Ostreoidea</taxon>
        <taxon>Ostreidae</taxon>
        <taxon>Crassostrea</taxon>
    </lineage>
</organism>
<dbReference type="Proteomes" id="UP000694844">
    <property type="component" value="Chromosome 5"/>
</dbReference>
<dbReference type="SUPFAM" id="SSF55920">
    <property type="entry name" value="Creatinase/aminopeptidase"/>
    <property type="match status" value="1"/>
</dbReference>
<dbReference type="InterPro" id="IPR029149">
    <property type="entry name" value="Creatin/AminoP/Spt16_N"/>
</dbReference>
<evidence type="ECO:0000259" key="6">
    <source>
        <dbReference type="Pfam" id="PF16188"/>
    </source>
</evidence>
<accession>A0A8B8EJX9</accession>
<dbReference type="InterPro" id="IPR050422">
    <property type="entry name" value="X-Pro_aminopeptidase_P"/>
</dbReference>
<comment type="similarity">
    <text evidence="1">Belongs to the peptidase M24B family.</text>
</comment>
<dbReference type="FunFam" id="3.40.350.10:FF:000001">
    <property type="entry name" value="Putative xaa-Pro aminopeptidase 1"/>
    <property type="match status" value="1"/>
</dbReference>
<dbReference type="AlphaFoldDB" id="A0A8B8EJX9"/>
<dbReference type="InterPro" id="IPR000587">
    <property type="entry name" value="Creatinase_N"/>
</dbReference>
<keyword evidence="7" id="KW-1185">Reference proteome</keyword>
<reference evidence="8" key="1">
    <citation type="submission" date="2025-08" db="UniProtKB">
        <authorList>
            <consortium name="RefSeq"/>
        </authorList>
    </citation>
    <scope>IDENTIFICATION</scope>
    <source>
        <tissue evidence="8">Whole sample</tissue>
    </source>
</reference>
<dbReference type="PANTHER" id="PTHR43763:SF6">
    <property type="entry name" value="XAA-PRO AMINOPEPTIDASE 1"/>
    <property type="match status" value="1"/>
</dbReference>
<dbReference type="Pfam" id="PF16188">
    <property type="entry name" value="Peptidase_M24_C"/>
    <property type="match status" value="1"/>
</dbReference>
<protein>
    <submittedName>
        <fullName evidence="8">Xaa-Pro aminopeptidase 1-like</fullName>
    </submittedName>
</protein>
<dbReference type="FunFam" id="3.90.230.10:FF:000004">
    <property type="entry name" value="xaa-Pro aminopeptidase 1 isoform X1"/>
    <property type="match status" value="1"/>
</dbReference>
<feature type="domain" description="Peptidase M24 C-terminal" evidence="6">
    <location>
        <begin position="551"/>
        <end position="615"/>
    </location>
</feature>
<evidence type="ECO:0000256" key="1">
    <source>
        <dbReference type="ARBA" id="ARBA00008766"/>
    </source>
</evidence>
<dbReference type="GO" id="GO:0070006">
    <property type="term" value="F:metalloaminopeptidase activity"/>
    <property type="evidence" value="ECO:0007669"/>
    <property type="project" value="InterPro"/>
</dbReference>
<dbReference type="GO" id="GO:0046872">
    <property type="term" value="F:metal ion binding"/>
    <property type="evidence" value="ECO:0007669"/>
    <property type="project" value="UniProtKB-KW"/>
</dbReference>
<dbReference type="InterPro" id="IPR000994">
    <property type="entry name" value="Pept_M24"/>
</dbReference>
<dbReference type="Pfam" id="PF00557">
    <property type="entry name" value="Peptidase_M24"/>
    <property type="match status" value="1"/>
</dbReference>
<dbReference type="GeneID" id="111134833"/>
<evidence type="ECO:0000256" key="3">
    <source>
        <dbReference type="ARBA" id="ARBA00022801"/>
    </source>
</evidence>
<dbReference type="InterPro" id="IPR036005">
    <property type="entry name" value="Creatinase/aminopeptidase-like"/>
</dbReference>
<evidence type="ECO:0000259" key="5">
    <source>
        <dbReference type="Pfam" id="PF01321"/>
    </source>
</evidence>
<keyword evidence="2" id="KW-0479">Metal-binding</keyword>
<evidence type="ECO:0000256" key="2">
    <source>
        <dbReference type="ARBA" id="ARBA00022723"/>
    </source>
</evidence>
<dbReference type="InterPro" id="IPR033740">
    <property type="entry name" value="Pept_M24B"/>
</dbReference>
<gene>
    <name evidence="8" type="primary">LOC111134833</name>
</gene>
<keyword evidence="3" id="KW-0378">Hydrolase</keyword>
<sequence>MPLAHNRTGPLLKKLRALMTNRKYVPESIQAYIVPSGDAHQSEYIAPCDCRRAFISGFNGSAGTAVITADKAALWTDGRYFLQAEKQLDENWILMRDGQPNTPTQADWLAKELPVGGNVGVDPCLISAEAWKPLKKSLLSSGHSIIAVPINLIDLVWDDQPPPPLNPLLTLSEKYTGIGWQDKVEKIREKMQSKKCGALVISALDEIAYLFNLRGSDIEYNPVFFAYAVVTLDNIFLFIDEQKLDAEVKHHLQLNGAGSTIQVMSYDKVGEVIKNLVDTVEGKFWISPKSSVALNQCVEKKRLFAQTSPVAVMKAVKNDTEIQGMRTAHIKDAVTLCELFSWLEKQIPTGSVTEVSAADKLEEIKQEQEDFVSLSFATISSTGPNAAIIHYKPTEESDTVLSTDEIFLCDSGAQYKDGTTDVTRTLHFGSPSDHERECYTRVLKGHIALSSIVFPNETKGHMLDTLARTFLWELGLDYAHGTGHGVGAFLNVHEGPCGISPRVSAAEIPLEAGMILSDEPGYYEDGKFGVRIENLVLVVKADTKFNFRNKGFLTFEPITLVPMQLKMVEPSLLTEKEISWLNEYHTQCREIVGPELKRQGKKEAYDWLMRETQSIG</sequence>
<dbReference type="CDD" id="cd01085">
    <property type="entry name" value="APP"/>
    <property type="match status" value="1"/>
</dbReference>
<dbReference type="Pfam" id="PF01321">
    <property type="entry name" value="Creatinase_N"/>
    <property type="match status" value="1"/>
</dbReference>
<feature type="domain" description="Creatinase N-terminal" evidence="5">
    <location>
        <begin position="12"/>
        <end position="138"/>
    </location>
</feature>
<dbReference type="KEGG" id="cvn:111134833"/>
<evidence type="ECO:0000313" key="8">
    <source>
        <dbReference type="RefSeq" id="XP_022339981.1"/>
    </source>
</evidence>
<feature type="domain" description="Peptidase M24" evidence="4">
    <location>
        <begin position="324"/>
        <end position="539"/>
    </location>
</feature>
<dbReference type="SUPFAM" id="SSF53092">
    <property type="entry name" value="Creatinase/prolidase N-terminal domain"/>
    <property type="match status" value="1"/>
</dbReference>
<proteinExistence type="inferred from homology"/>
<dbReference type="PANTHER" id="PTHR43763">
    <property type="entry name" value="XAA-PRO AMINOPEPTIDASE 1"/>
    <property type="match status" value="1"/>
</dbReference>
<name>A0A8B8EJX9_CRAVI</name>
<dbReference type="RefSeq" id="XP_022339981.1">
    <property type="nucleotide sequence ID" value="XM_022484273.1"/>
</dbReference>
<evidence type="ECO:0000313" key="7">
    <source>
        <dbReference type="Proteomes" id="UP000694844"/>
    </source>
</evidence>
<dbReference type="GO" id="GO:0005737">
    <property type="term" value="C:cytoplasm"/>
    <property type="evidence" value="ECO:0007669"/>
    <property type="project" value="UniProtKB-ARBA"/>
</dbReference>
<dbReference type="OrthoDB" id="9995434at2759"/>
<dbReference type="InterPro" id="IPR032416">
    <property type="entry name" value="Peptidase_M24_C"/>
</dbReference>
<dbReference type="Pfam" id="PF16189">
    <property type="entry name" value="Creatinase_N_2"/>
    <property type="match status" value="1"/>
</dbReference>
<dbReference type="Gene3D" id="3.90.230.10">
    <property type="entry name" value="Creatinase/methionine aminopeptidase superfamily"/>
    <property type="match status" value="1"/>
</dbReference>
<dbReference type="Gene3D" id="3.40.350.10">
    <property type="entry name" value="Creatinase/prolidase N-terminal domain"/>
    <property type="match status" value="2"/>
</dbReference>